<reference evidence="1" key="1">
    <citation type="journal article" date="2020" name="Nature">
        <title>Giant virus diversity and host interactions through global metagenomics.</title>
        <authorList>
            <person name="Schulz F."/>
            <person name="Roux S."/>
            <person name="Paez-Espino D."/>
            <person name="Jungbluth S."/>
            <person name="Walsh D.A."/>
            <person name="Denef V.J."/>
            <person name="McMahon K.D."/>
            <person name="Konstantinidis K.T."/>
            <person name="Eloe-Fadrosh E.A."/>
            <person name="Kyrpides N.C."/>
            <person name="Woyke T."/>
        </authorList>
    </citation>
    <scope>NUCLEOTIDE SEQUENCE</scope>
    <source>
        <strain evidence="1">GVMAG-S-1101165-84</strain>
    </source>
</reference>
<sequence>MRTLAIVLLVAAAFLFVIVAGRFIEPFGTSPGTLVQLSSSHVPTQEDVEEQQAVRQQIIHDMIDLNGSA</sequence>
<dbReference type="AlphaFoldDB" id="A0A6C0K3C7"/>
<organism evidence="1">
    <name type="scientific">viral metagenome</name>
    <dbReference type="NCBI Taxonomy" id="1070528"/>
    <lineage>
        <taxon>unclassified sequences</taxon>
        <taxon>metagenomes</taxon>
        <taxon>organismal metagenomes</taxon>
    </lineage>
</organism>
<accession>A0A6C0K3C7</accession>
<proteinExistence type="predicted"/>
<dbReference type="EMBL" id="MN740781">
    <property type="protein sequence ID" value="QHU11300.1"/>
    <property type="molecule type" value="Genomic_DNA"/>
</dbReference>
<evidence type="ECO:0000313" key="1">
    <source>
        <dbReference type="EMBL" id="QHU11300.1"/>
    </source>
</evidence>
<name>A0A6C0K3C7_9ZZZZ</name>
<protein>
    <submittedName>
        <fullName evidence="1">Uncharacterized protein</fullName>
    </submittedName>
</protein>